<feature type="transmembrane region" description="Helical" evidence="1">
    <location>
        <begin position="50"/>
        <end position="72"/>
    </location>
</feature>
<evidence type="ECO:0000256" key="1">
    <source>
        <dbReference type="SAM" id="Phobius"/>
    </source>
</evidence>
<dbReference type="EMBL" id="JAAGNN010000020">
    <property type="protein sequence ID" value="KAF4076049.1"/>
    <property type="molecule type" value="Genomic_DNA"/>
</dbReference>
<name>A0A7J6A2B1_AMEME</name>
<protein>
    <submittedName>
        <fullName evidence="2">Uncharacterized protein</fullName>
    </submittedName>
</protein>
<accession>A0A7J6A2B1</accession>
<sequence>MEECAFSLGSILLVATNPDSTSTDVRRFHRFSDQPAVAASAPFCIPTPSFFLVLVLITLTLIFCSHFSAVSLRCLV</sequence>
<gene>
    <name evidence="2" type="ORF">AMELA_G00226000</name>
</gene>
<dbReference type="AlphaFoldDB" id="A0A7J6A2B1"/>
<keyword evidence="3" id="KW-1185">Reference proteome</keyword>
<organism evidence="2 3">
    <name type="scientific">Ameiurus melas</name>
    <name type="common">Black bullhead</name>
    <name type="synonym">Silurus melas</name>
    <dbReference type="NCBI Taxonomy" id="219545"/>
    <lineage>
        <taxon>Eukaryota</taxon>
        <taxon>Metazoa</taxon>
        <taxon>Chordata</taxon>
        <taxon>Craniata</taxon>
        <taxon>Vertebrata</taxon>
        <taxon>Euteleostomi</taxon>
        <taxon>Actinopterygii</taxon>
        <taxon>Neopterygii</taxon>
        <taxon>Teleostei</taxon>
        <taxon>Ostariophysi</taxon>
        <taxon>Siluriformes</taxon>
        <taxon>Ictaluridae</taxon>
        <taxon>Ameiurus</taxon>
    </lineage>
</organism>
<comment type="caution">
    <text evidence="2">The sequence shown here is derived from an EMBL/GenBank/DDBJ whole genome shotgun (WGS) entry which is preliminary data.</text>
</comment>
<keyword evidence="1" id="KW-0472">Membrane</keyword>
<evidence type="ECO:0000313" key="3">
    <source>
        <dbReference type="Proteomes" id="UP000593565"/>
    </source>
</evidence>
<dbReference type="Proteomes" id="UP000593565">
    <property type="component" value="Unassembled WGS sequence"/>
</dbReference>
<keyword evidence="1" id="KW-1133">Transmembrane helix</keyword>
<keyword evidence="1" id="KW-0812">Transmembrane</keyword>
<reference evidence="2 3" key="1">
    <citation type="submission" date="2020-02" db="EMBL/GenBank/DDBJ databases">
        <title>A chromosome-scale genome assembly of the black bullhead catfish (Ameiurus melas).</title>
        <authorList>
            <person name="Wen M."/>
            <person name="Zham M."/>
            <person name="Cabau C."/>
            <person name="Klopp C."/>
            <person name="Donnadieu C."/>
            <person name="Roques C."/>
            <person name="Bouchez O."/>
            <person name="Lampietro C."/>
            <person name="Jouanno E."/>
            <person name="Herpin A."/>
            <person name="Louis A."/>
            <person name="Berthelot C."/>
            <person name="Parey E."/>
            <person name="Roest-Crollius H."/>
            <person name="Braasch I."/>
            <person name="Postlethwait J."/>
            <person name="Robinson-Rechavi M."/>
            <person name="Echchiki A."/>
            <person name="Begum T."/>
            <person name="Montfort J."/>
            <person name="Schartl M."/>
            <person name="Bobe J."/>
            <person name="Guiguen Y."/>
        </authorList>
    </citation>
    <scope>NUCLEOTIDE SEQUENCE [LARGE SCALE GENOMIC DNA]</scope>
    <source>
        <strain evidence="2">M_S1</strain>
        <tissue evidence="2">Blood</tissue>
    </source>
</reference>
<proteinExistence type="predicted"/>
<evidence type="ECO:0000313" key="2">
    <source>
        <dbReference type="EMBL" id="KAF4076049.1"/>
    </source>
</evidence>